<dbReference type="InterPro" id="IPR002453">
    <property type="entry name" value="Beta_tubulin"/>
</dbReference>
<dbReference type="SUPFAM" id="SSF52490">
    <property type="entry name" value="Tubulin nucleotide-binding domain-like"/>
    <property type="match status" value="1"/>
</dbReference>
<feature type="domain" description="Tubulin/FtsZ 2-layer sandwich" evidence="14">
    <location>
        <begin position="442"/>
        <end position="579"/>
    </location>
</feature>
<dbReference type="GO" id="GO:0007017">
    <property type="term" value="P:microtubule-based process"/>
    <property type="evidence" value="ECO:0007669"/>
    <property type="project" value="InterPro"/>
</dbReference>
<evidence type="ECO:0000256" key="9">
    <source>
        <dbReference type="ARBA" id="ARBA00022842"/>
    </source>
</evidence>
<feature type="region of interest" description="Disordered" evidence="12">
    <location>
        <begin position="1"/>
        <end position="82"/>
    </location>
</feature>
<dbReference type="GO" id="GO:0005200">
    <property type="term" value="F:structural constituent of cytoskeleton"/>
    <property type="evidence" value="ECO:0007669"/>
    <property type="project" value="InterPro"/>
</dbReference>
<keyword evidence="6" id="KW-0493">Microtubule</keyword>
<dbReference type="Proteomes" id="UP000694542">
    <property type="component" value="Chromosome 7"/>
</dbReference>
<dbReference type="GO" id="GO:0005525">
    <property type="term" value="F:GTP binding"/>
    <property type="evidence" value="ECO:0007669"/>
    <property type="project" value="UniProtKB-KW"/>
</dbReference>
<protein>
    <submittedName>
        <fullName evidence="15">Tubulin beta 6 class V</fullName>
    </submittedName>
</protein>
<dbReference type="InterPro" id="IPR000217">
    <property type="entry name" value="Tubulin"/>
</dbReference>
<evidence type="ECO:0000256" key="10">
    <source>
        <dbReference type="ARBA" id="ARBA00023134"/>
    </source>
</evidence>
<evidence type="ECO:0000256" key="12">
    <source>
        <dbReference type="SAM" id="MobiDB-lite"/>
    </source>
</evidence>
<dbReference type="PROSITE" id="PS00227">
    <property type="entry name" value="TUBULIN"/>
    <property type="match status" value="1"/>
</dbReference>
<feature type="domain" description="Tubulin/FtsZ GTPase" evidence="13">
    <location>
        <begin position="243"/>
        <end position="440"/>
    </location>
</feature>
<evidence type="ECO:0000313" key="15">
    <source>
        <dbReference type="Ensembl" id="ENSCAFP00040016058.1"/>
    </source>
</evidence>
<evidence type="ECO:0000256" key="5">
    <source>
        <dbReference type="ARBA" id="ARBA00022499"/>
    </source>
</evidence>
<dbReference type="AlphaFoldDB" id="A0A8C0S552"/>
<keyword evidence="8" id="KW-0547">Nucleotide-binding</keyword>
<dbReference type="InterPro" id="IPR017975">
    <property type="entry name" value="Tubulin_CS"/>
</dbReference>
<dbReference type="Gene3D" id="1.10.287.600">
    <property type="entry name" value="Helix hairpin bin"/>
    <property type="match status" value="1"/>
</dbReference>
<dbReference type="PANTHER" id="PTHR11588">
    <property type="entry name" value="TUBULIN"/>
    <property type="match status" value="1"/>
</dbReference>
<sequence length="642" mass="69877">MAQGPEPRGRGRGCGRGGRPGRGRGGRRGRCGEGEARGHWSGPAGRGRERAEGRVPGSAPGPAVAARVRRARAPSAEPAPAMREIVHIQAGQCGNQIGTKVGGHRAPCGWAAGSPGRRGSPLGARSLRAGPPSPGRPCAAPEGARGEARPRGSPGAIPDPHPGWERPRGGGGGAWNSAAEPRAPRPPGQPWRESRRTTPQAPRSDLLSPRLPLPKFWEVISDEHGIDPAGGYVGDSALQLERINVYYNESSSQKYVPRAALVDLEPGTMDSVRSGPFGQLFRPDNFIFGQTGAGNNWAKGHYTEGAELVDAVLDVVRKECEHCDCLQGFQLTHSLGGGTGSGMGTLLISKIREEYPDRIMNTFSVMPSPKVSDTVVEPYNATLSVHQLVENTDETYCIDNEALYDICFRTLKLTTPTYGDLNHLVSATMSGVTTSLRFPGQLNADLRKLAVNMVPFPRLHFFMPGFAPLTARGSQQYRALTVPELTQQMFDAKNMMAACDPRHGRYLTVAAVFRGPMSMKEVDEQMLAIQNKNSSYFVEWIPNNVKVAVCDIPPRGLKMAATFIGNSTAIQELFKRISEQFSAMFRRKAFLHWFTGEGMDEMEFTEAESNMNDLVSEYQQYQDATANDGEEAFEDDEEEINE</sequence>
<dbReference type="Ensembl" id="ENSCAFT00040018509.1">
    <property type="protein sequence ID" value="ENSCAFP00040016058.1"/>
    <property type="gene ID" value="ENSCAFG00040009992.1"/>
</dbReference>
<evidence type="ECO:0000259" key="14">
    <source>
        <dbReference type="SMART" id="SM00865"/>
    </source>
</evidence>
<evidence type="ECO:0000256" key="1">
    <source>
        <dbReference type="ARBA" id="ARBA00001946"/>
    </source>
</evidence>
<evidence type="ECO:0000256" key="8">
    <source>
        <dbReference type="ARBA" id="ARBA00022741"/>
    </source>
</evidence>
<dbReference type="Gene3D" id="3.30.1330.20">
    <property type="entry name" value="Tubulin/FtsZ, C-terminal domain"/>
    <property type="match status" value="1"/>
</dbReference>
<evidence type="ECO:0000256" key="6">
    <source>
        <dbReference type="ARBA" id="ARBA00022701"/>
    </source>
</evidence>
<evidence type="ECO:0000256" key="7">
    <source>
        <dbReference type="ARBA" id="ARBA00022723"/>
    </source>
</evidence>
<dbReference type="InterPro" id="IPR018316">
    <property type="entry name" value="Tubulin/FtsZ_2-layer-sand-dom"/>
</dbReference>
<keyword evidence="4" id="KW-0963">Cytoplasm</keyword>
<evidence type="ECO:0000256" key="11">
    <source>
        <dbReference type="ARBA" id="ARBA00023212"/>
    </source>
</evidence>
<comment type="subcellular location">
    <subcellularLocation>
        <location evidence="2">Cytoplasm</location>
        <location evidence="2">Cytoskeleton</location>
    </subcellularLocation>
</comment>
<dbReference type="Gene3D" id="3.40.50.1440">
    <property type="entry name" value="Tubulin/FtsZ, GTPase domain"/>
    <property type="match status" value="1"/>
</dbReference>
<keyword evidence="7" id="KW-0479">Metal-binding</keyword>
<reference evidence="15" key="1">
    <citation type="submission" date="2018-10" db="EMBL/GenBank/DDBJ databases">
        <title>De novo assembly of a Great Dane genome.</title>
        <authorList>
            <person name="Kidd J.M."/>
            <person name="Pendleton A.L."/>
            <person name="Shen F."/>
            <person name="Emery S."/>
        </authorList>
    </citation>
    <scope>NUCLEOTIDE SEQUENCE [LARGE SCALE GENOMIC DNA]</scope>
    <source>
        <strain evidence="15">Great Dane</strain>
    </source>
</reference>
<dbReference type="FunFam" id="3.30.1330.20:FF:000002">
    <property type="entry name" value="Tubulin beta chain"/>
    <property type="match status" value="1"/>
</dbReference>
<dbReference type="PRINTS" id="PR01161">
    <property type="entry name" value="TUBULIN"/>
</dbReference>
<feature type="compositionally biased region" description="Basic residues" evidence="12">
    <location>
        <begin position="19"/>
        <end position="29"/>
    </location>
</feature>
<dbReference type="FunFam" id="3.40.50.1440:FF:000003">
    <property type="entry name" value="Tubulin beta chain"/>
    <property type="match status" value="1"/>
</dbReference>
<dbReference type="InterPro" id="IPR036525">
    <property type="entry name" value="Tubulin/FtsZ_GTPase_sf"/>
</dbReference>
<dbReference type="InterPro" id="IPR023123">
    <property type="entry name" value="Tubulin_C"/>
</dbReference>
<dbReference type="GO" id="GO:0046872">
    <property type="term" value="F:metal ion binding"/>
    <property type="evidence" value="ECO:0007669"/>
    <property type="project" value="UniProtKB-KW"/>
</dbReference>
<dbReference type="GO" id="GO:0003924">
    <property type="term" value="F:GTPase activity"/>
    <property type="evidence" value="ECO:0007669"/>
    <property type="project" value="InterPro"/>
</dbReference>
<dbReference type="InterPro" id="IPR008280">
    <property type="entry name" value="Tub_FtsZ_C"/>
</dbReference>
<keyword evidence="9" id="KW-0460">Magnesium</keyword>
<evidence type="ECO:0000256" key="4">
    <source>
        <dbReference type="ARBA" id="ARBA00022490"/>
    </source>
</evidence>
<evidence type="ECO:0000259" key="13">
    <source>
        <dbReference type="SMART" id="SM00864"/>
    </source>
</evidence>
<keyword evidence="11" id="KW-0206">Cytoskeleton</keyword>
<dbReference type="FunFam" id="1.10.287.600:FF:000002">
    <property type="entry name" value="Tubulin beta chain"/>
    <property type="match status" value="1"/>
</dbReference>
<dbReference type="Pfam" id="PF03953">
    <property type="entry name" value="Tubulin_C"/>
    <property type="match status" value="1"/>
</dbReference>
<feature type="region of interest" description="Disordered" evidence="12">
    <location>
        <begin position="98"/>
        <end position="209"/>
    </location>
</feature>
<dbReference type="CDD" id="cd02187">
    <property type="entry name" value="beta_tubulin"/>
    <property type="match status" value="1"/>
</dbReference>
<dbReference type="InterPro" id="IPR003008">
    <property type="entry name" value="Tubulin_FtsZ_GTPase"/>
</dbReference>
<organism evidence="15 16">
    <name type="scientific">Canis lupus familiaris</name>
    <name type="common">Dog</name>
    <name type="synonym">Canis familiaris</name>
    <dbReference type="NCBI Taxonomy" id="9615"/>
    <lineage>
        <taxon>Eukaryota</taxon>
        <taxon>Metazoa</taxon>
        <taxon>Chordata</taxon>
        <taxon>Craniata</taxon>
        <taxon>Vertebrata</taxon>
        <taxon>Euteleostomi</taxon>
        <taxon>Mammalia</taxon>
        <taxon>Eutheria</taxon>
        <taxon>Laurasiatheria</taxon>
        <taxon>Carnivora</taxon>
        <taxon>Caniformia</taxon>
        <taxon>Canidae</taxon>
        <taxon>Canis</taxon>
    </lineage>
</organism>
<name>A0A8C0S552_CANLF</name>
<accession>A0A8C0S552</accession>
<proteinExistence type="inferred from homology"/>
<dbReference type="Pfam" id="PF00091">
    <property type="entry name" value="Tubulin"/>
    <property type="match status" value="1"/>
</dbReference>
<comment type="cofactor">
    <cofactor evidence="1">
        <name>Mg(2+)</name>
        <dbReference type="ChEBI" id="CHEBI:18420"/>
    </cofactor>
</comment>
<keyword evidence="5" id="KW-1017">Isopeptide bond</keyword>
<dbReference type="PRINTS" id="PR01163">
    <property type="entry name" value="BETATUBULIN"/>
</dbReference>
<dbReference type="SMART" id="SM00865">
    <property type="entry name" value="Tubulin_C"/>
    <property type="match status" value="1"/>
</dbReference>
<keyword evidence="10" id="KW-0342">GTP-binding</keyword>
<dbReference type="GO" id="GO:0005874">
    <property type="term" value="C:microtubule"/>
    <property type="evidence" value="ECO:0007669"/>
    <property type="project" value="UniProtKB-KW"/>
</dbReference>
<evidence type="ECO:0000256" key="2">
    <source>
        <dbReference type="ARBA" id="ARBA00004245"/>
    </source>
</evidence>
<feature type="compositionally biased region" description="Low complexity" evidence="12">
    <location>
        <begin position="54"/>
        <end position="66"/>
    </location>
</feature>
<reference evidence="15" key="2">
    <citation type="submission" date="2025-08" db="UniProtKB">
        <authorList>
            <consortium name="Ensembl"/>
        </authorList>
    </citation>
    <scope>IDENTIFICATION</scope>
</reference>
<dbReference type="InterPro" id="IPR037103">
    <property type="entry name" value="Tubulin/FtsZ-like_C"/>
</dbReference>
<evidence type="ECO:0000256" key="3">
    <source>
        <dbReference type="ARBA" id="ARBA00009636"/>
    </source>
</evidence>
<dbReference type="SUPFAM" id="SSF55307">
    <property type="entry name" value="Tubulin C-terminal domain-like"/>
    <property type="match status" value="1"/>
</dbReference>
<comment type="similarity">
    <text evidence="3">Belongs to the tubulin family.</text>
</comment>
<dbReference type="SMART" id="SM00864">
    <property type="entry name" value="Tubulin"/>
    <property type="match status" value="1"/>
</dbReference>
<evidence type="ECO:0000313" key="16">
    <source>
        <dbReference type="Proteomes" id="UP000694542"/>
    </source>
</evidence>